<feature type="compositionally biased region" description="Basic and acidic residues" evidence="4">
    <location>
        <begin position="530"/>
        <end position="541"/>
    </location>
</feature>
<dbReference type="Gene3D" id="2.40.20.10">
    <property type="entry name" value="Plasminogen Kringle 4"/>
    <property type="match status" value="1"/>
</dbReference>
<dbReference type="PANTHER" id="PTHR24261">
    <property type="entry name" value="PLASMINOGEN-RELATED"/>
    <property type="match status" value="1"/>
</dbReference>
<keyword evidence="5" id="KW-0732">Signal</keyword>
<feature type="region of interest" description="Disordered" evidence="4">
    <location>
        <begin position="454"/>
        <end position="541"/>
    </location>
</feature>
<feature type="compositionally biased region" description="Basic and acidic residues" evidence="4">
    <location>
        <begin position="737"/>
        <end position="767"/>
    </location>
</feature>
<dbReference type="PROSITE" id="PS50070">
    <property type="entry name" value="KRINGLE_2"/>
    <property type="match status" value="1"/>
</dbReference>
<protein>
    <submittedName>
        <fullName evidence="7">Oidioi.mRNA.OKI2018_I69.XSR.g14495.t1.cds</fullName>
    </submittedName>
</protein>
<feature type="compositionally biased region" description="Basic and acidic residues" evidence="4">
    <location>
        <begin position="776"/>
        <end position="791"/>
    </location>
</feature>
<feature type="compositionally biased region" description="Polar residues" evidence="4">
    <location>
        <begin position="268"/>
        <end position="279"/>
    </location>
</feature>
<dbReference type="InterPro" id="IPR050759">
    <property type="entry name" value="Serine_protease_kringle"/>
</dbReference>
<keyword evidence="2" id="KW-1015">Disulfide bond</keyword>
<gene>
    <name evidence="7" type="ORF">OKIOD_LOCUS6053</name>
</gene>
<name>A0ABN7SE07_OIKDI</name>
<reference evidence="7 8" key="1">
    <citation type="submission" date="2021-04" db="EMBL/GenBank/DDBJ databases">
        <authorList>
            <person name="Bliznina A."/>
        </authorList>
    </citation>
    <scope>NUCLEOTIDE SEQUENCE [LARGE SCALE GENOMIC DNA]</scope>
</reference>
<feature type="region of interest" description="Disordered" evidence="4">
    <location>
        <begin position="244"/>
        <end position="319"/>
    </location>
</feature>
<feature type="region of interest" description="Disordered" evidence="4">
    <location>
        <begin position="381"/>
        <end position="419"/>
    </location>
</feature>
<feature type="compositionally biased region" description="Basic and acidic residues" evidence="4">
    <location>
        <begin position="454"/>
        <end position="468"/>
    </location>
</feature>
<dbReference type="CDD" id="cd00108">
    <property type="entry name" value="KR"/>
    <property type="match status" value="1"/>
</dbReference>
<evidence type="ECO:0000256" key="4">
    <source>
        <dbReference type="SAM" id="MobiDB-lite"/>
    </source>
</evidence>
<keyword evidence="8" id="KW-1185">Reference proteome</keyword>
<dbReference type="InterPro" id="IPR038178">
    <property type="entry name" value="Kringle_sf"/>
</dbReference>
<organism evidence="7 8">
    <name type="scientific">Oikopleura dioica</name>
    <name type="common">Tunicate</name>
    <dbReference type="NCBI Taxonomy" id="34765"/>
    <lineage>
        <taxon>Eukaryota</taxon>
        <taxon>Metazoa</taxon>
        <taxon>Chordata</taxon>
        <taxon>Tunicata</taxon>
        <taxon>Appendicularia</taxon>
        <taxon>Copelata</taxon>
        <taxon>Oikopleuridae</taxon>
        <taxon>Oikopleura</taxon>
    </lineage>
</organism>
<evidence type="ECO:0000256" key="5">
    <source>
        <dbReference type="SAM" id="SignalP"/>
    </source>
</evidence>
<dbReference type="PANTHER" id="PTHR24261:SF7">
    <property type="entry name" value="KRINGLE DOMAIN-CONTAINING PROTEIN"/>
    <property type="match status" value="1"/>
</dbReference>
<evidence type="ECO:0000313" key="8">
    <source>
        <dbReference type="Proteomes" id="UP001158576"/>
    </source>
</evidence>
<evidence type="ECO:0000256" key="1">
    <source>
        <dbReference type="ARBA" id="ARBA00022572"/>
    </source>
</evidence>
<sequence length="848" mass="95986">MSPNLGLVPFLLLHHIQSCQKRAADEDVVQLKPSDCVNNTEWLEQNRTCGCLWGWTGTKCDVWEQDECYYAEMGNDVYEGKLSRTSDGSECEGWTADDVKDRLVNSHDIPFASDKWSNGHLGDHNYCRNPDSDPAGFWCYTRDSTEGLKAEYCAILSCKLEGRSFFVINSTSSSRESSAAIDIIFGPVLPGVCGGVVALMTIVGFGEFLRRRRIFQKLRRRLDPESGAPRRLGGVVTVDVDTGLQPEAGNMQLVDDPESKDGSEGQDQETVNFGKSSLSLRPDLGVLPEEEEEQENNSEGKDNEDSRPEATEPLNSSRKREFEAGLSDLRHKLAQEVIIEEDDEEANEEIPHQEDGDQNFGMMKFRRSGKSTDAKLSELDQGNSIIDGPPEMSQQLARSESKSNQEKFAPMNIGGNRTSSRNSFVLNTISRFETQSIASIKGEDMDSLIDSFHHTKVSDHESAEMRARDRPRRKDRPSADPTRNQDIHNYHNQNRGNLHFYPPPPPQQHNINYHAKNADGSPLSSSIAQGEKEPLIPKSREFECSPDRERFYGRFPQESIKKKKKTSNYKFDIVSEYRDKIKPSQQKTIQLPKINPCDSKLDDDVYNRRRMPIIQRPALKPIPRSILEKYANTQLPAMSHPTSERLYQESIGKYHMYDEFPVEKRRPRRKVPSINFSDIEEQIRSVDVEESPKQKNRKDESRVYVLKVNTLNKKGIVGNRESDAKIGTVTPKLTLTRRNDAEKNVENDVKKKNEGAKEEKMNERGSIADETAGSLAKEEGTVKTEPVRSEQMEATALTGDAAKSASDSFRHILPNLINILSVLKINCTPLDPTHRYLPHFFNHCSLYL</sequence>
<dbReference type="InterPro" id="IPR018056">
    <property type="entry name" value="Kringle_CS"/>
</dbReference>
<dbReference type="Proteomes" id="UP001158576">
    <property type="component" value="Chromosome XSR"/>
</dbReference>
<evidence type="ECO:0000256" key="2">
    <source>
        <dbReference type="ARBA" id="ARBA00023157"/>
    </source>
</evidence>
<dbReference type="EMBL" id="OU015569">
    <property type="protein sequence ID" value="CAG5096156.1"/>
    <property type="molecule type" value="Genomic_DNA"/>
</dbReference>
<dbReference type="SMART" id="SM00130">
    <property type="entry name" value="KR"/>
    <property type="match status" value="1"/>
</dbReference>
<dbReference type="InterPro" id="IPR000001">
    <property type="entry name" value="Kringle"/>
</dbReference>
<feature type="signal peptide" evidence="5">
    <location>
        <begin position="1"/>
        <end position="18"/>
    </location>
</feature>
<dbReference type="Pfam" id="PF00051">
    <property type="entry name" value="Kringle"/>
    <property type="match status" value="1"/>
</dbReference>
<dbReference type="SUPFAM" id="SSF57440">
    <property type="entry name" value="Kringle-like"/>
    <property type="match status" value="1"/>
</dbReference>
<comment type="caution">
    <text evidence="3">Lacks conserved residue(s) required for the propagation of feature annotation.</text>
</comment>
<feature type="region of interest" description="Disordered" evidence="4">
    <location>
        <begin position="737"/>
        <end position="799"/>
    </location>
</feature>
<keyword evidence="1 3" id="KW-0420">Kringle</keyword>
<evidence type="ECO:0000313" key="7">
    <source>
        <dbReference type="EMBL" id="CAG5096156.1"/>
    </source>
</evidence>
<dbReference type="InterPro" id="IPR013806">
    <property type="entry name" value="Kringle-like"/>
</dbReference>
<feature type="domain" description="Kringle" evidence="6">
    <location>
        <begin position="78"/>
        <end position="158"/>
    </location>
</feature>
<feature type="compositionally biased region" description="Basic and acidic residues" evidence="4">
    <location>
        <begin position="298"/>
        <end position="310"/>
    </location>
</feature>
<proteinExistence type="predicted"/>
<feature type="chain" id="PRO_5045745638" evidence="5">
    <location>
        <begin position="19"/>
        <end position="848"/>
    </location>
</feature>
<accession>A0ABN7SE07</accession>
<evidence type="ECO:0000259" key="6">
    <source>
        <dbReference type="PROSITE" id="PS50070"/>
    </source>
</evidence>
<evidence type="ECO:0000256" key="3">
    <source>
        <dbReference type="PROSITE-ProRule" id="PRU00121"/>
    </source>
</evidence>
<dbReference type="PROSITE" id="PS00021">
    <property type="entry name" value="KRINGLE_1"/>
    <property type="match status" value="1"/>
</dbReference>